<dbReference type="PANTHER" id="PTHR34220:SF7">
    <property type="entry name" value="SENSOR HISTIDINE KINASE YPDA"/>
    <property type="match status" value="1"/>
</dbReference>
<comment type="caution">
    <text evidence="3">The sequence shown here is derived from an EMBL/GenBank/DDBJ whole genome shotgun (WGS) entry which is preliminary data.</text>
</comment>
<dbReference type="Proteomes" id="UP000198424">
    <property type="component" value="Unassembled WGS sequence"/>
</dbReference>
<dbReference type="EMBL" id="MUGY01000009">
    <property type="protein sequence ID" value="OXA94667.1"/>
    <property type="molecule type" value="Genomic_DNA"/>
</dbReference>
<evidence type="ECO:0000259" key="2">
    <source>
        <dbReference type="Pfam" id="PF06580"/>
    </source>
</evidence>
<gene>
    <name evidence="3" type="ORF">B0A62_10510</name>
</gene>
<keyword evidence="4" id="KW-1185">Reference proteome</keyword>
<dbReference type="InterPro" id="IPR050640">
    <property type="entry name" value="Bact_2-comp_sensor_kinase"/>
</dbReference>
<dbReference type="GO" id="GO:0016301">
    <property type="term" value="F:kinase activity"/>
    <property type="evidence" value="ECO:0007669"/>
    <property type="project" value="UniProtKB-KW"/>
</dbReference>
<organism evidence="3 4">
    <name type="scientific">Flavobacterium hydatis</name>
    <name type="common">Cytophaga aquatilis</name>
    <dbReference type="NCBI Taxonomy" id="991"/>
    <lineage>
        <taxon>Bacteria</taxon>
        <taxon>Pseudomonadati</taxon>
        <taxon>Bacteroidota</taxon>
        <taxon>Flavobacteriia</taxon>
        <taxon>Flavobacteriales</taxon>
        <taxon>Flavobacteriaceae</taxon>
        <taxon>Flavobacterium</taxon>
    </lineage>
</organism>
<evidence type="ECO:0000313" key="4">
    <source>
        <dbReference type="Proteomes" id="UP000198424"/>
    </source>
</evidence>
<keyword evidence="3" id="KW-0808">Transferase</keyword>
<sequence>MMALNFFKPYLFTGLHILVWSLLGFILLFYIPLTWNIVLPPFFWLWQCTVLFIMIILFYTNAKIIVPKTIIKDKIGPFLLWIFLVIFSLQLIAYLYTSQTDMHSKIAALLGFQKYRNRFFDNFVFTITLLVLGISTSWAMLQHWQKAAQHKQKLEQDKTVAELAMLKAQINPHFFFNSLNSIYSLTYSNIEDSRSALHTLSHMMRYLLYNTEGERTTLLKEVDFLKNYIALMRLRANSKLNIVTKIPENLIDYPIIPMLLLPLVENAFKHGVHATDKSEINITIKQDNNNLELEVENTFFEKMNTPLDQGGIGLINTKRRLQLVYPNKHTMNAGTTQDGKYKVTLQITLEQ</sequence>
<feature type="transmembrane region" description="Helical" evidence="1">
    <location>
        <begin position="123"/>
        <end position="141"/>
    </location>
</feature>
<reference evidence="3 4" key="1">
    <citation type="submission" date="2016-11" db="EMBL/GenBank/DDBJ databases">
        <title>Whole genomes of Flavobacteriaceae.</title>
        <authorList>
            <person name="Stine C."/>
            <person name="Li C."/>
            <person name="Tadesse D."/>
        </authorList>
    </citation>
    <scope>NUCLEOTIDE SEQUENCE [LARGE SCALE GENOMIC DNA]</scope>
    <source>
        <strain evidence="3 4">ATCC 29551</strain>
    </source>
</reference>
<dbReference type="InterPro" id="IPR010559">
    <property type="entry name" value="Sig_transdc_His_kin_internal"/>
</dbReference>
<dbReference type="PANTHER" id="PTHR34220">
    <property type="entry name" value="SENSOR HISTIDINE KINASE YPDA"/>
    <property type="match status" value="1"/>
</dbReference>
<keyword evidence="1" id="KW-1133">Transmembrane helix</keyword>
<evidence type="ECO:0000313" key="3">
    <source>
        <dbReference type="EMBL" id="OXA94667.1"/>
    </source>
</evidence>
<feature type="transmembrane region" description="Helical" evidence="1">
    <location>
        <begin position="12"/>
        <end position="31"/>
    </location>
</feature>
<keyword evidence="1" id="KW-0472">Membrane</keyword>
<protein>
    <submittedName>
        <fullName evidence="3">Histidine kinase</fullName>
    </submittedName>
</protein>
<keyword evidence="1" id="KW-0812">Transmembrane</keyword>
<feature type="transmembrane region" description="Helical" evidence="1">
    <location>
        <begin position="43"/>
        <end position="66"/>
    </location>
</feature>
<keyword evidence="3" id="KW-0418">Kinase</keyword>
<dbReference type="Gene3D" id="3.30.565.10">
    <property type="entry name" value="Histidine kinase-like ATPase, C-terminal domain"/>
    <property type="match status" value="1"/>
</dbReference>
<feature type="domain" description="Signal transduction histidine kinase internal region" evidence="2">
    <location>
        <begin position="161"/>
        <end position="240"/>
    </location>
</feature>
<dbReference type="InterPro" id="IPR036890">
    <property type="entry name" value="HATPase_C_sf"/>
</dbReference>
<accession>A0ABX4CHV4</accession>
<proteinExistence type="predicted"/>
<dbReference type="Pfam" id="PF06580">
    <property type="entry name" value="His_kinase"/>
    <property type="match status" value="1"/>
</dbReference>
<evidence type="ECO:0000256" key="1">
    <source>
        <dbReference type="SAM" id="Phobius"/>
    </source>
</evidence>
<name>A0ABX4CHV4_FLAHY</name>
<dbReference type="SUPFAM" id="SSF55874">
    <property type="entry name" value="ATPase domain of HSP90 chaperone/DNA topoisomerase II/histidine kinase"/>
    <property type="match status" value="1"/>
</dbReference>
<feature type="transmembrane region" description="Helical" evidence="1">
    <location>
        <begin position="78"/>
        <end position="96"/>
    </location>
</feature>